<evidence type="ECO:0000313" key="1">
    <source>
        <dbReference type="EMBL" id="MCJ0972704.1"/>
    </source>
</evidence>
<dbReference type="RefSeq" id="WP_243604888.1">
    <property type="nucleotide sequence ID" value="NZ_JALGRD010000002.1"/>
</dbReference>
<gene>
    <name evidence="1" type="ORF">MST27_04900</name>
</gene>
<sequence>MSKYDEIVKERNQLKADNQKLRLSNARMFGELYRIGHEFPQLEARCAAARAGEGSK</sequence>
<evidence type="ECO:0000313" key="2">
    <source>
        <dbReference type="Proteomes" id="UP001139682"/>
    </source>
</evidence>
<dbReference type="AlphaFoldDB" id="A0A9X1W398"/>
<comment type="caution">
    <text evidence="1">The sequence shown here is derived from an EMBL/GenBank/DDBJ whole genome shotgun (WGS) entry which is preliminary data.</text>
</comment>
<dbReference type="Proteomes" id="UP001139682">
    <property type="component" value="Unassembled WGS sequence"/>
</dbReference>
<accession>A0A9X1W398</accession>
<reference evidence="1" key="1">
    <citation type="submission" date="2022-03" db="EMBL/GenBank/DDBJ databases">
        <title>Pseudomonas marianensis sp. nov., a marine bacterium isolated from deep-sea sediments of the Mariana Trench.</title>
        <authorList>
            <person name="Wei Y."/>
        </authorList>
    </citation>
    <scope>NUCLEOTIDE SEQUENCE</scope>
    <source>
        <strain evidence="1">PS1</strain>
    </source>
</reference>
<keyword evidence="2" id="KW-1185">Reference proteome</keyword>
<dbReference type="EMBL" id="JALGRD010000002">
    <property type="protein sequence ID" value="MCJ0972704.1"/>
    <property type="molecule type" value="Genomic_DNA"/>
</dbReference>
<organism evidence="1 2">
    <name type="scientific">Stutzerimonas marianensis</name>
    <dbReference type="NCBI Taxonomy" id="2929513"/>
    <lineage>
        <taxon>Bacteria</taxon>
        <taxon>Pseudomonadati</taxon>
        <taxon>Pseudomonadota</taxon>
        <taxon>Gammaproteobacteria</taxon>
        <taxon>Pseudomonadales</taxon>
        <taxon>Pseudomonadaceae</taxon>
        <taxon>Stutzerimonas</taxon>
    </lineage>
</organism>
<name>A0A9X1W398_9GAMM</name>
<protein>
    <submittedName>
        <fullName evidence="1">Uncharacterized protein</fullName>
    </submittedName>
</protein>
<proteinExistence type="predicted"/>